<evidence type="ECO:0000313" key="2">
    <source>
        <dbReference type="EMBL" id="AQT05338.1"/>
    </source>
</evidence>
<dbReference type="STRING" id="1076596.A0U91_11240"/>
<accession>A0A1U9LG31</accession>
<dbReference type="RefSeq" id="WP_077931123.1">
    <property type="nucleotide sequence ID" value="NZ_CP014687.1"/>
</dbReference>
<feature type="region of interest" description="Disordered" evidence="1">
    <location>
        <begin position="1"/>
        <end position="21"/>
    </location>
</feature>
<protein>
    <submittedName>
        <fullName evidence="2">Uncharacterized protein</fullName>
    </submittedName>
</protein>
<dbReference type="EMBL" id="CP014687">
    <property type="protein sequence ID" value="AQT05338.1"/>
    <property type="molecule type" value="Genomic_DNA"/>
</dbReference>
<dbReference type="KEGG" id="aper:A0U91_11240"/>
<reference evidence="2 3" key="1">
    <citation type="submission" date="2016-03" db="EMBL/GenBank/DDBJ databases">
        <title>Acetic acid bacteria sequencing.</title>
        <authorList>
            <person name="Brandt J."/>
            <person name="Jakob F."/>
            <person name="Vogel R.F."/>
        </authorList>
    </citation>
    <scope>NUCLEOTIDE SEQUENCE [LARGE SCALE GENOMIC DNA]</scope>
    <source>
        <strain evidence="2 3">TMW2.1084</strain>
    </source>
</reference>
<feature type="compositionally biased region" description="Low complexity" evidence="1">
    <location>
        <begin position="1"/>
        <end position="14"/>
    </location>
</feature>
<proteinExistence type="predicted"/>
<evidence type="ECO:0000256" key="1">
    <source>
        <dbReference type="SAM" id="MobiDB-lite"/>
    </source>
</evidence>
<name>A0A1U9LG31_9PROT</name>
<gene>
    <name evidence="2" type="ORF">A0U91_11240</name>
</gene>
<sequence>MSGSNSFTASTSSGMPLSALPVQSQPAPADLVFGIFSGQGQFVPQSAIWTGAVSKTGDTLTGLLSCALAPTDSTHLVNKAYVDAQGGQVSGIVSTLVTQAQDAATQAQTASSRAAGAASTVVSAQKGVPNGLATLSQEGNLVLGGLDCLGVRNGHVLMAMDLPTTDPGISGVWWNNGGYLCISQGTSA</sequence>
<dbReference type="Proteomes" id="UP000189055">
    <property type="component" value="Chromosome"/>
</dbReference>
<dbReference type="AlphaFoldDB" id="A0A1U9LG31"/>
<organism evidence="2 3">
    <name type="scientific">Acetobacter persici</name>
    <dbReference type="NCBI Taxonomy" id="1076596"/>
    <lineage>
        <taxon>Bacteria</taxon>
        <taxon>Pseudomonadati</taxon>
        <taxon>Pseudomonadota</taxon>
        <taxon>Alphaproteobacteria</taxon>
        <taxon>Acetobacterales</taxon>
        <taxon>Acetobacteraceae</taxon>
        <taxon>Acetobacter</taxon>
    </lineage>
</organism>
<evidence type="ECO:0000313" key="3">
    <source>
        <dbReference type="Proteomes" id="UP000189055"/>
    </source>
</evidence>